<dbReference type="Pfam" id="PF11902">
    <property type="entry name" value="DUF3422"/>
    <property type="match status" value="1"/>
</dbReference>
<proteinExistence type="predicted"/>
<dbReference type="Proteomes" id="UP000192917">
    <property type="component" value="Unassembled WGS sequence"/>
</dbReference>
<keyword evidence="1" id="KW-1133">Transmembrane helix</keyword>
<dbReference type="STRING" id="560819.SAMN05428998_101707"/>
<dbReference type="AlphaFoldDB" id="A0A1Y6B7W0"/>
<keyword evidence="3" id="KW-1185">Reference proteome</keyword>
<gene>
    <name evidence="2" type="ORF">SAMN05428998_101707</name>
</gene>
<feature type="transmembrane region" description="Helical" evidence="1">
    <location>
        <begin position="405"/>
        <end position="424"/>
    </location>
</feature>
<evidence type="ECO:0000256" key="1">
    <source>
        <dbReference type="SAM" id="Phobius"/>
    </source>
</evidence>
<dbReference type="InterPro" id="IPR021830">
    <property type="entry name" value="DUF3422"/>
</dbReference>
<evidence type="ECO:0000313" key="2">
    <source>
        <dbReference type="EMBL" id="SME94724.1"/>
    </source>
</evidence>
<accession>A0A1Y6B7W0</accession>
<reference evidence="2 3" key="1">
    <citation type="submission" date="2017-04" db="EMBL/GenBank/DDBJ databases">
        <authorList>
            <person name="Afonso C.L."/>
            <person name="Miller P.J."/>
            <person name="Scott M.A."/>
            <person name="Spackman E."/>
            <person name="Goraichik I."/>
            <person name="Dimitrov K.M."/>
            <person name="Suarez D.L."/>
            <person name="Swayne D.E."/>
        </authorList>
    </citation>
    <scope>NUCLEOTIDE SEQUENCE [LARGE SCALE GENOMIC DNA]</scope>
    <source>
        <strain evidence="2 3">USBA 355</strain>
    </source>
</reference>
<dbReference type="RefSeq" id="WP_085121021.1">
    <property type="nucleotide sequence ID" value="NZ_FWZX01000001.1"/>
</dbReference>
<keyword evidence="1" id="KW-0472">Membrane</keyword>
<name>A0A1Y6B7W0_9PROT</name>
<keyword evidence="1" id="KW-0812">Transmembrane</keyword>
<evidence type="ECO:0000313" key="3">
    <source>
        <dbReference type="Proteomes" id="UP000192917"/>
    </source>
</evidence>
<dbReference type="EMBL" id="FWZX01000001">
    <property type="protein sequence ID" value="SME94724.1"/>
    <property type="molecule type" value="Genomic_DNA"/>
</dbReference>
<sequence>MTLGMKEHPLRRAVSAEVHARPFMHLQPSERATHLAMLSGEEGRTADRAHVARLCQHYGAPPPADGADFHLVDLGPFRLRWERHTEFSSYSFLAREAAPLRDDGRIGRFEHPVIERVPRDWLAQLPGSLLVGVHLELEAADLPEVALEELPQLLGIENFAGTAVSGGAATAYFNFSINEDGFGRILVRDHSLRPRQAGRLVQRLFEIETYRTMALLAFPTARRHVGDLSRLGDELTAVTQALSEAAGAVDEQALLDRLTAVSAEIEKLSAETSYRFGAARAYNALVLKRVAELREGRIEGLQTIGEFMDRRLTPAMRTCEAVAERLDSLANRVARTSQLLRTRVDIHLEAQNRDLLRSMDRRARLQLMLQETVEGLSVAAITYYGVGLVHYLAEGLEAGGLHLPTSLVTGIAVPVVAGLCWIGLRRVRRQLAERAGSPADRHGE</sequence>
<protein>
    <submittedName>
        <fullName evidence="2">Uncharacterized membrane-anchored protein</fullName>
    </submittedName>
</protein>
<organism evidence="2 3">
    <name type="scientific">Tistlia consotensis USBA 355</name>
    <dbReference type="NCBI Taxonomy" id="560819"/>
    <lineage>
        <taxon>Bacteria</taxon>
        <taxon>Pseudomonadati</taxon>
        <taxon>Pseudomonadota</taxon>
        <taxon>Alphaproteobacteria</taxon>
        <taxon>Rhodospirillales</taxon>
        <taxon>Rhodovibrionaceae</taxon>
        <taxon>Tistlia</taxon>
    </lineage>
</organism>